<name>A0A250K2S0_9BACT</name>
<dbReference type="GO" id="GO:0016717">
    <property type="term" value="F:oxidoreductase activity, acting on paired donors, with oxidation of a pair of donors resulting in the reduction of molecular oxygen to two molecules of water"/>
    <property type="evidence" value="ECO:0007669"/>
    <property type="project" value="InterPro"/>
</dbReference>
<dbReference type="GO" id="GO:0016020">
    <property type="term" value="C:membrane"/>
    <property type="evidence" value="ECO:0007669"/>
    <property type="project" value="UniProtKB-SubCell"/>
</dbReference>
<dbReference type="PANTHER" id="PTHR11351:SF31">
    <property type="entry name" value="DESATURASE 1, ISOFORM A-RELATED"/>
    <property type="match status" value="1"/>
</dbReference>
<comment type="similarity">
    <text evidence="2">Belongs to the fatty acid desaturase type 2 family.</text>
</comment>
<evidence type="ECO:0000256" key="3">
    <source>
        <dbReference type="ARBA" id="ARBA00022516"/>
    </source>
</evidence>
<evidence type="ECO:0000256" key="5">
    <source>
        <dbReference type="ARBA" id="ARBA00022832"/>
    </source>
</evidence>
<sequence>MQTPSHALPAADERLNWRSSIPFFAVHLMCLFVFAVGAKPVDVAVCVGLYVVRMWGITAGFHRYFSHRAFKTGRVFQFILAFVGSMSAQKGVLWWAAHHRHHHRHSDQAEDIHSPLQKGFWWSHVGWILSDKYNDTRLEGIKDFARFPELVWLNRFHLVPPVLLGVALYFIGGFSMLVWGFFVSTTLLWHGTFTINSLSHIFGKRRYKTTDTSRNNWLLALVTLGEGWHNNHHFHQNTANQGWFWWEVDLSYYSLRVLSWFKVVEGLRLPSEATKYAFQKYTEEERAALAAPTRFWGASGERAQLVAAKAASDAAKAASDAAKVASDAAKAAGDKVREALTAAADHLPTSAPPPSALLKR</sequence>
<feature type="transmembrane region" description="Helical" evidence="12">
    <location>
        <begin position="152"/>
        <end position="171"/>
    </location>
</feature>
<feature type="transmembrane region" description="Helical" evidence="12">
    <location>
        <begin position="43"/>
        <end position="64"/>
    </location>
</feature>
<evidence type="ECO:0000256" key="4">
    <source>
        <dbReference type="ARBA" id="ARBA00022692"/>
    </source>
</evidence>
<accession>A0A250K2S0</accession>
<evidence type="ECO:0000256" key="7">
    <source>
        <dbReference type="ARBA" id="ARBA00023002"/>
    </source>
</evidence>
<evidence type="ECO:0000256" key="10">
    <source>
        <dbReference type="ARBA" id="ARBA00023136"/>
    </source>
</evidence>
<evidence type="ECO:0000256" key="2">
    <source>
        <dbReference type="ARBA" id="ARBA00008749"/>
    </source>
</evidence>
<keyword evidence="3" id="KW-0444">Lipid biosynthesis</keyword>
<feature type="domain" description="Fatty acid desaturase" evidence="13">
    <location>
        <begin position="45"/>
        <end position="236"/>
    </location>
</feature>
<evidence type="ECO:0000259" key="13">
    <source>
        <dbReference type="Pfam" id="PF00487"/>
    </source>
</evidence>
<keyword evidence="9" id="KW-0443">Lipid metabolism</keyword>
<dbReference type="PRINTS" id="PR00075">
    <property type="entry name" value="FACDDSATRASE"/>
</dbReference>
<keyword evidence="10 12" id="KW-0472">Membrane</keyword>
<feature type="transmembrane region" description="Helical" evidence="12">
    <location>
        <begin position="76"/>
        <end position="97"/>
    </location>
</feature>
<keyword evidence="11" id="KW-0275">Fatty acid biosynthesis</keyword>
<organism evidence="14 15">
    <name type="scientific">Corallococcus macrosporus DSM 14697</name>
    <dbReference type="NCBI Taxonomy" id="1189310"/>
    <lineage>
        <taxon>Bacteria</taxon>
        <taxon>Pseudomonadati</taxon>
        <taxon>Myxococcota</taxon>
        <taxon>Myxococcia</taxon>
        <taxon>Myxococcales</taxon>
        <taxon>Cystobacterineae</taxon>
        <taxon>Myxococcaceae</taxon>
        <taxon>Corallococcus</taxon>
    </lineage>
</organism>
<dbReference type="GO" id="GO:0006633">
    <property type="term" value="P:fatty acid biosynthetic process"/>
    <property type="evidence" value="ECO:0007669"/>
    <property type="project" value="UniProtKB-KW"/>
</dbReference>
<dbReference type="Pfam" id="PF00487">
    <property type="entry name" value="FA_desaturase"/>
    <property type="match status" value="1"/>
</dbReference>
<feature type="transmembrane region" description="Helical" evidence="12">
    <location>
        <begin position="20"/>
        <end position="36"/>
    </location>
</feature>
<dbReference type="OrthoDB" id="9768289at2"/>
<evidence type="ECO:0000313" key="14">
    <source>
        <dbReference type="EMBL" id="ATB50384.1"/>
    </source>
</evidence>
<proteinExistence type="inferred from homology"/>
<dbReference type="EMBL" id="CP022203">
    <property type="protein sequence ID" value="ATB50384.1"/>
    <property type="molecule type" value="Genomic_DNA"/>
</dbReference>
<keyword evidence="4 12" id="KW-0812">Transmembrane</keyword>
<dbReference type="CDD" id="cd03505">
    <property type="entry name" value="Delta9-FADS-like"/>
    <property type="match status" value="1"/>
</dbReference>
<keyword evidence="6 12" id="KW-1133">Transmembrane helix</keyword>
<evidence type="ECO:0000256" key="8">
    <source>
        <dbReference type="ARBA" id="ARBA00023004"/>
    </source>
</evidence>
<gene>
    <name evidence="14" type="ORF">MYMAC_006040</name>
</gene>
<keyword evidence="5" id="KW-0276">Fatty acid metabolism</keyword>
<dbReference type="InterPro" id="IPR015876">
    <property type="entry name" value="Acyl-CoA_DS"/>
</dbReference>
<evidence type="ECO:0000256" key="9">
    <source>
        <dbReference type="ARBA" id="ARBA00023098"/>
    </source>
</evidence>
<dbReference type="KEGG" id="mmas:MYMAC_006040"/>
<evidence type="ECO:0000313" key="15">
    <source>
        <dbReference type="Proteomes" id="UP000217343"/>
    </source>
</evidence>
<evidence type="ECO:0000256" key="12">
    <source>
        <dbReference type="SAM" id="Phobius"/>
    </source>
</evidence>
<feature type="transmembrane region" description="Helical" evidence="12">
    <location>
        <begin position="177"/>
        <end position="198"/>
    </location>
</feature>
<dbReference type="AlphaFoldDB" id="A0A250K2S0"/>
<dbReference type="PANTHER" id="PTHR11351">
    <property type="entry name" value="ACYL-COA DESATURASE"/>
    <property type="match status" value="1"/>
</dbReference>
<evidence type="ECO:0000256" key="1">
    <source>
        <dbReference type="ARBA" id="ARBA00004141"/>
    </source>
</evidence>
<dbReference type="RefSeq" id="WP_095960609.1">
    <property type="nucleotide sequence ID" value="NZ_CP022203.1"/>
</dbReference>
<keyword evidence="15" id="KW-1185">Reference proteome</keyword>
<keyword evidence="7" id="KW-0560">Oxidoreductase</keyword>
<reference evidence="14 15" key="1">
    <citation type="submission" date="2017-06" db="EMBL/GenBank/DDBJ databases">
        <title>Sequencing and comparative analysis of myxobacterial genomes.</title>
        <authorList>
            <person name="Rupp O."/>
            <person name="Goesmann A."/>
            <person name="Sogaard-Andersen L."/>
        </authorList>
    </citation>
    <scope>NUCLEOTIDE SEQUENCE [LARGE SCALE GENOMIC DNA]</scope>
    <source>
        <strain evidence="14 15">DSM 14697</strain>
    </source>
</reference>
<protein>
    <submittedName>
        <fullName evidence="14">Stearoyl-CoA desaturase</fullName>
    </submittedName>
</protein>
<dbReference type="Proteomes" id="UP000217343">
    <property type="component" value="Chromosome"/>
</dbReference>
<evidence type="ECO:0000256" key="6">
    <source>
        <dbReference type="ARBA" id="ARBA00022989"/>
    </source>
</evidence>
<keyword evidence="8" id="KW-0408">Iron</keyword>
<dbReference type="InterPro" id="IPR005804">
    <property type="entry name" value="FA_desaturase_dom"/>
</dbReference>
<comment type="subcellular location">
    <subcellularLocation>
        <location evidence="1">Membrane</location>
        <topology evidence="1">Multi-pass membrane protein</topology>
    </subcellularLocation>
</comment>
<evidence type="ECO:0000256" key="11">
    <source>
        <dbReference type="ARBA" id="ARBA00023160"/>
    </source>
</evidence>